<evidence type="ECO:0000259" key="2">
    <source>
        <dbReference type="Pfam" id="PF07853"/>
    </source>
</evidence>
<keyword evidence="1" id="KW-1133">Transmembrane helix</keyword>
<organism evidence="3 4">
    <name type="scientific">Paenibacillus endophyticus</name>
    <dbReference type="NCBI Taxonomy" id="1294268"/>
    <lineage>
        <taxon>Bacteria</taxon>
        <taxon>Bacillati</taxon>
        <taxon>Bacillota</taxon>
        <taxon>Bacilli</taxon>
        <taxon>Bacillales</taxon>
        <taxon>Paenibacillaceae</taxon>
        <taxon>Paenibacillus</taxon>
    </lineage>
</organism>
<feature type="transmembrane region" description="Helical" evidence="1">
    <location>
        <begin position="106"/>
        <end position="128"/>
    </location>
</feature>
<gene>
    <name evidence="3" type="ORF">FHS16_004002</name>
</gene>
<comment type="caution">
    <text evidence="3">The sequence shown here is derived from an EMBL/GenBank/DDBJ whole genome shotgun (WGS) entry which is preliminary data.</text>
</comment>
<dbReference type="Proteomes" id="UP000518605">
    <property type="component" value="Unassembled WGS sequence"/>
</dbReference>
<feature type="transmembrane region" description="Helical" evidence="1">
    <location>
        <begin position="140"/>
        <end position="159"/>
    </location>
</feature>
<dbReference type="RefSeq" id="WP_183566439.1">
    <property type="nucleotide sequence ID" value="NZ_CBCSLB010000013.1"/>
</dbReference>
<keyword evidence="1" id="KW-0472">Membrane</keyword>
<accession>A0A7W5GBL4</accession>
<evidence type="ECO:0000256" key="1">
    <source>
        <dbReference type="SAM" id="Phobius"/>
    </source>
</evidence>
<evidence type="ECO:0000313" key="4">
    <source>
        <dbReference type="Proteomes" id="UP000518605"/>
    </source>
</evidence>
<evidence type="ECO:0000313" key="3">
    <source>
        <dbReference type="EMBL" id="MBB3153926.1"/>
    </source>
</evidence>
<name>A0A7W5GBL4_9BACL</name>
<feature type="domain" description="DUF1648" evidence="2">
    <location>
        <begin position="24"/>
        <end position="70"/>
    </location>
</feature>
<reference evidence="3 4" key="1">
    <citation type="submission" date="2020-08" db="EMBL/GenBank/DDBJ databases">
        <title>Genomic Encyclopedia of Type Strains, Phase III (KMG-III): the genomes of soil and plant-associated and newly described type strains.</title>
        <authorList>
            <person name="Whitman W."/>
        </authorList>
    </citation>
    <scope>NUCLEOTIDE SEQUENCE [LARGE SCALE GENOMIC DNA]</scope>
    <source>
        <strain evidence="3 4">CECT 8234</strain>
    </source>
</reference>
<feature type="transmembrane region" description="Helical" evidence="1">
    <location>
        <begin position="20"/>
        <end position="38"/>
    </location>
</feature>
<protein>
    <submittedName>
        <fullName evidence="3">Putative membrane protein</fullName>
    </submittedName>
</protein>
<proteinExistence type="predicted"/>
<keyword evidence="4" id="KW-1185">Reference proteome</keyword>
<dbReference type="InterPro" id="IPR012867">
    <property type="entry name" value="DUF1648"/>
</dbReference>
<feature type="transmembrane region" description="Helical" evidence="1">
    <location>
        <begin position="58"/>
        <end position="80"/>
    </location>
</feature>
<dbReference type="EMBL" id="JACHXW010000013">
    <property type="protein sequence ID" value="MBB3153926.1"/>
    <property type="molecule type" value="Genomic_DNA"/>
</dbReference>
<sequence>MVRSPKLTVPKTILERSHDAIAILLLVLSFSYFIINWADLPQTVAIHFNGSGEADGWGSKTVLLLLPILLLVIFIGLSLLRKIPHQFNYTAVITDQNALHHYSNAIILLSWVKLEIVLIFSYLQWAVIQNALGESSGIGLWQLPAAFLILLGTILYYVMKLRK</sequence>
<dbReference type="Pfam" id="PF07853">
    <property type="entry name" value="DUF1648"/>
    <property type="match status" value="1"/>
</dbReference>
<dbReference type="AlphaFoldDB" id="A0A7W5GBL4"/>
<keyword evidence="1" id="KW-0812">Transmembrane</keyword>